<evidence type="ECO:0000256" key="4">
    <source>
        <dbReference type="ARBA" id="ARBA00022679"/>
    </source>
</evidence>
<comment type="catalytic activity">
    <reaction evidence="6">
        <text>a 2'-deoxyadenosine in DNA + S-adenosyl-L-methionine = an N(6)-methyl-2'-deoxyadenosine in DNA + S-adenosyl-L-homocysteine + H(+)</text>
        <dbReference type="Rhea" id="RHEA:15197"/>
        <dbReference type="Rhea" id="RHEA-COMP:12418"/>
        <dbReference type="Rhea" id="RHEA-COMP:12419"/>
        <dbReference type="ChEBI" id="CHEBI:15378"/>
        <dbReference type="ChEBI" id="CHEBI:57856"/>
        <dbReference type="ChEBI" id="CHEBI:59789"/>
        <dbReference type="ChEBI" id="CHEBI:90615"/>
        <dbReference type="ChEBI" id="CHEBI:90616"/>
        <dbReference type="EC" id="2.1.1.72"/>
    </reaction>
</comment>
<dbReference type="GO" id="GO:0008170">
    <property type="term" value="F:N-methyltransferase activity"/>
    <property type="evidence" value="ECO:0007669"/>
    <property type="project" value="InterPro"/>
</dbReference>
<dbReference type="EC" id="2.1.1.72" evidence="2"/>
<dbReference type="InterPro" id="IPR002295">
    <property type="entry name" value="N4/N6-MTase_EcoPI_Mod-like"/>
</dbReference>
<dbReference type="PROSITE" id="PS00092">
    <property type="entry name" value="N6_MTASE"/>
    <property type="match status" value="1"/>
</dbReference>
<evidence type="ECO:0000313" key="9">
    <source>
        <dbReference type="Proteomes" id="UP000515237"/>
    </source>
</evidence>
<comment type="similarity">
    <text evidence="1">Belongs to the N(4)/N(6)-methyltransferase family.</text>
</comment>
<dbReference type="PRINTS" id="PR00506">
    <property type="entry name" value="D21N6MTFRASE"/>
</dbReference>
<dbReference type="PIRSF" id="PIRSF036758">
    <property type="entry name" value="Aden_M_ParB"/>
    <property type="match status" value="1"/>
</dbReference>
<dbReference type="SUPFAM" id="SSF110849">
    <property type="entry name" value="ParB/Sulfiredoxin"/>
    <property type="match status" value="1"/>
</dbReference>
<dbReference type="SUPFAM" id="SSF53335">
    <property type="entry name" value="S-adenosyl-L-methionine-dependent methyltransferases"/>
    <property type="match status" value="1"/>
</dbReference>
<evidence type="ECO:0000256" key="3">
    <source>
        <dbReference type="ARBA" id="ARBA00022603"/>
    </source>
</evidence>
<dbReference type="InterPro" id="IPR036086">
    <property type="entry name" value="ParB/Sulfiredoxin_sf"/>
</dbReference>
<evidence type="ECO:0000256" key="6">
    <source>
        <dbReference type="ARBA" id="ARBA00047942"/>
    </source>
</evidence>
<dbReference type="InterPro" id="IPR029063">
    <property type="entry name" value="SAM-dependent_MTases_sf"/>
</dbReference>
<dbReference type="InterPro" id="IPR002941">
    <property type="entry name" value="DNA_methylase_N4/N6"/>
</dbReference>
<sequence length="423" mass="49346">MTDLQWETVKRQVKDLVPYEYNPRILTPERIQKLKESFEKFSLVEIPAINLDNILIAGHQRIKVMVDLGWSEQYIDVRCPNRMLTEKEMKEYNITSNVPVGFWDRDILEEVFSDIDLADLGLDLSEIKLPDSLLKELHPEEEQDFEPILPREPISVLGDLYEFQSIEKKLVHRVHCASSTDSDAVAKLLAGKMVNLLITDPPYNVDYQGGTKEKLKIENDKMDNDSFYQFLYDFYCNCFLFLEPGAPFYIFHADSEGANFRQALKDAQLKLAQCLIWVKNSIVMGRQDYHWQHEPILYGWKEGAAHKWYSDRKQSTVLEFDRPTRNAEHPTMKPIPILTYLLEQSSQRRDIVADFFGGSGSTLIACEQLQRQCYAQELDPRFVDVHVRRWVKYMRDNNLPFTVKRNGVELDGTELSRFDEAQS</sequence>
<dbReference type="Proteomes" id="UP000515237">
    <property type="component" value="Chromosome"/>
</dbReference>
<dbReference type="InterPro" id="IPR002052">
    <property type="entry name" value="DNA_methylase_N6_adenine_CS"/>
</dbReference>
<proteinExistence type="inferred from homology"/>
<dbReference type="GO" id="GO:0003677">
    <property type="term" value="F:DNA binding"/>
    <property type="evidence" value="ECO:0007669"/>
    <property type="project" value="InterPro"/>
</dbReference>
<gene>
    <name evidence="8" type="ORF">HUW51_17100</name>
</gene>
<reference evidence="8 9" key="1">
    <citation type="journal article" date="2018" name="Int. J. Syst. Evol. Microbiol.">
        <title>Adhaeribacter swui sp. nov., isolated from wet mud.</title>
        <authorList>
            <person name="Kim D.U."/>
            <person name="Kim K.W."/>
            <person name="Kang M.S."/>
            <person name="Kim J.Y."/>
            <person name="Jang J.H."/>
            <person name="Kim M.K."/>
        </authorList>
    </citation>
    <scope>NUCLEOTIDE SEQUENCE [LARGE SCALE GENOMIC DNA]</scope>
    <source>
        <strain evidence="8 9">KCTC 52873</strain>
    </source>
</reference>
<dbReference type="AlphaFoldDB" id="A0A7G7GB22"/>
<dbReference type="GO" id="GO:0032259">
    <property type="term" value="P:methylation"/>
    <property type="evidence" value="ECO:0007669"/>
    <property type="project" value="UniProtKB-KW"/>
</dbReference>
<name>A0A7G7GB22_9BACT</name>
<dbReference type="KEGG" id="aswu:HUW51_17100"/>
<evidence type="ECO:0000313" key="8">
    <source>
        <dbReference type="EMBL" id="QNF34356.1"/>
    </source>
</evidence>
<dbReference type="Gene3D" id="3.40.50.150">
    <property type="entry name" value="Vaccinia Virus protein VP39"/>
    <property type="match status" value="1"/>
</dbReference>
<dbReference type="Gene3D" id="3.90.1530.10">
    <property type="entry name" value="Conserved hypothetical protein from pyrococcus furiosus pfu- 392566-001, ParB domain"/>
    <property type="match status" value="1"/>
</dbReference>
<evidence type="ECO:0000256" key="5">
    <source>
        <dbReference type="ARBA" id="ARBA00022691"/>
    </source>
</evidence>
<keyword evidence="9" id="KW-1185">Reference proteome</keyword>
<dbReference type="Pfam" id="PF01555">
    <property type="entry name" value="N6_N4_Mtase"/>
    <property type="match status" value="1"/>
</dbReference>
<evidence type="ECO:0000256" key="2">
    <source>
        <dbReference type="ARBA" id="ARBA00011900"/>
    </source>
</evidence>
<dbReference type="RefSeq" id="WP_185270837.1">
    <property type="nucleotide sequence ID" value="NZ_CP055156.1"/>
</dbReference>
<keyword evidence="5" id="KW-0949">S-adenosyl-L-methionine</keyword>
<keyword evidence="3 8" id="KW-0489">Methyltransferase</keyword>
<accession>A0A7G7GB22</accession>
<protein>
    <recommendedName>
        <fullName evidence="2">site-specific DNA-methyltransferase (adenine-specific)</fullName>
        <ecNumber evidence="2">2.1.1.72</ecNumber>
    </recommendedName>
</protein>
<evidence type="ECO:0000259" key="7">
    <source>
        <dbReference type="Pfam" id="PF01555"/>
    </source>
</evidence>
<feature type="domain" description="DNA methylase N-4/N-6" evidence="7">
    <location>
        <begin position="194"/>
        <end position="385"/>
    </location>
</feature>
<keyword evidence="4" id="KW-0808">Transferase</keyword>
<dbReference type="EMBL" id="CP055156">
    <property type="protein sequence ID" value="QNF34356.1"/>
    <property type="molecule type" value="Genomic_DNA"/>
</dbReference>
<dbReference type="REBASE" id="440631">
    <property type="entry name" value="M.Asw52873ORF17100P"/>
</dbReference>
<evidence type="ECO:0000256" key="1">
    <source>
        <dbReference type="ARBA" id="ARBA00006594"/>
    </source>
</evidence>
<dbReference type="InterPro" id="IPR015840">
    <property type="entry name" value="DNA_MeTrfase_ParB"/>
</dbReference>
<organism evidence="8 9">
    <name type="scientific">Adhaeribacter swui</name>
    <dbReference type="NCBI Taxonomy" id="2086471"/>
    <lineage>
        <taxon>Bacteria</taxon>
        <taxon>Pseudomonadati</taxon>
        <taxon>Bacteroidota</taxon>
        <taxon>Cytophagia</taxon>
        <taxon>Cytophagales</taxon>
        <taxon>Hymenobacteraceae</taxon>
        <taxon>Adhaeribacter</taxon>
    </lineage>
</organism>
<dbReference type="GO" id="GO:0009007">
    <property type="term" value="F:site-specific DNA-methyltransferase (adenine-specific) activity"/>
    <property type="evidence" value="ECO:0007669"/>
    <property type="project" value="UniProtKB-EC"/>
</dbReference>